<evidence type="ECO:0000256" key="1">
    <source>
        <dbReference type="SAM" id="MobiDB-lite"/>
    </source>
</evidence>
<keyword evidence="3" id="KW-1185">Reference proteome</keyword>
<name>A0A2W2DWU8_9ACTN</name>
<organism evidence="2 3">
    <name type="scientific">Micromonospora endophytica</name>
    <dbReference type="NCBI Taxonomy" id="515350"/>
    <lineage>
        <taxon>Bacteria</taxon>
        <taxon>Bacillati</taxon>
        <taxon>Actinomycetota</taxon>
        <taxon>Actinomycetes</taxon>
        <taxon>Micromonosporales</taxon>
        <taxon>Micromonosporaceae</taxon>
        <taxon>Micromonospora</taxon>
    </lineage>
</organism>
<dbReference type="OrthoDB" id="3394592at2"/>
<evidence type="ECO:0000313" key="2">
    <source>
        <dbReference type="EMBL" id="PZF97333.1"/>
    </source>
</evidence>
<dbReference type="AlphaFoldDB" id="A0A2W2DWU8"/>
<proteinExistence type="predicted"/>
<gene>
    <name evidence="2" type="ORF">C1I93_12155</name>
</gene>
<evidence type="ECO:0000313" key="3">
    <source>
        <dbReference type="Proteomes" id="UP000248627"/>
    </source>
</evidence>
<feature type="region of interest" description="Disordered" evidence="1">
    <location>
        <begin position="61"/>
        <end position="81"/>
    </location>
</feature>
<reference evidence="2 3" key="1">
    <citation type="submission" date="2018-01" db="EMBL/GenBank/DDBJ databases">
        <title>Draft genome sequence of Jishengella endophytica.</title>
        <authorList>
            <person name="Sahin N."/>
            <person name="Ay H."/>
            <person name="Saygin H."/>
        </authorList>
    </citation>
    <scope>NUCLEOTIDE SEQUENCE [LARGE SCALE GENOMIC DNA]</scope>
    <source>
        <strain evidence="2 3">DSM 45430</strain>
    </source>
</reference>
<dbReference type="Proteomes" id="UP000248627">
    <property type="component" value="Unassembled WGS sequence"/>
</dbReference>
<dbReference type="EMBL" id="POTX01000063">
    <property type="protein sequence ID" value="PZF97333.1"/>
    <property type="molecule type" value="Genomic_DNA"/>
</dbReference>
<protein>
    <submittedName>
        <fullName evidence="2">Uncharacterized protein</fullName>
    </submittedName>
</protein>
<sequence>MYWLTRTASVQFTKPIMVRVIRELTDRPTYYGWAWISCYQLDKRGEAIERRELFVMPEGMRRMNDPAPRRTSPQRDVRAAR</sequence>
<dbReference type="RefSeq" id="WP_111243374.1">
    <property type="nucleotide sequence ID" value="NZ_AP023358.1"/>
</dbReference>
<accession>A0A2W2DWU8</accession>
<comment type="caution">
    <text evidence="2">The sequence shown here is derived from an EMBL/GenBank/DDBJ whole genome shotgun (WGS) entry which is preliminary data.</text>
</comment>